<dbReference type="EMBL" id="EU565300">
    <property type="protein sequence ID" value="ACC65125.1"/>
    <property type="molecule type" value="Genomic_DNA"/>
</dbReference>
<dbReference type="Gene3D" id="1.10.560.10">
    <property type="entry name" value="GroEL-like equatorial domain"/>
    <property type="match status" value="1"/>
</dbReference>
<dbReference type="GO" id="GO:0042026">
    <property type="term" value="P:protein refolding"/>
    <property type="evidence" value="ECO:0007669"/>
    <property type="project" value="InterPro"/>
</dbReference>
<dbReference type="SUPFAM" id="SSF52029">
    <property type="entry name" value="GroEL apical domain-like"/>
    <property type="match status" value="1"/>
</dbReference>
<dbReference type="InterPro" id="IPR001844">
    <property type="entry name" value="Cpn60/GroEL"/>
</dbReference>
<gene>
    <name evidence="3" type="primary">cpn60</name>
</gene>
<keyword evidence="2" id="KW-0143">Chaperone</keyword>
<feature type="non-terminal residue" evidence="3">
    <location>
        <position position="190"/>
    </location>
</feature>
<proteinExistence type="inferred from homology"/>
<dbReference type="Gene3D" id="3.30.260.10">
    <property type="entry name" value="TCP-1-like chaperonin intermediate domain"/>
    <property type="match status" value="1"/>
</dbReference>
<sequence>STLLAQELINLGFEKIKSSRFEVDVHAMRAGMREYAEEVSKNLDSQAEQIAGDQARIAQVAAISANNNDEVGALLAELMMKVGKDGVVTVEESQGVSIETEHVEGMQFDRGYVSAYMVTNAERMEASFNDAQILITDKKISSIQELLPVLEKVAATGRKEVVIIAEDVDGEALTTLVVNKLRGAFSAIAV</sequence>
<dbReference type="InterPro" id="IPR027413">
    <property type="entry name" value="GROEL-like_equatorial_sf"/>
</dbReference>
<comment type="similarity">
    <text evidence="1">Belongs to the chaperonin (HSP60) family.</text>
</comment>
<accession>B2YJI5</accession>
<evidence type="ECO:0000256" key="2">
    <source>
        <dbReference type="ARBA" id="ARBA00023186"/>
    </source>
</evidence>
<dbReference type="AlphaFoldDB" id="B2YJI5"/>
<dbReference type="InterPro" id="IPR027410">
    <property type="entry name" value="TCP-1-like_intermed_sf"/>
</dbReference>
<protein>
    <submittedName>
        <fullName evidence="3">Cpn60</fullName>
    </submittedName>
</protein>
<feature type="non-terminal residue" evidence="3">
    <location>
        <position position="1"/>
    </location>
</feature>
<dbReference type="FunFam" id="3.50.7.10:FF:000001">
    <property type="entry name" value="60 kDa chaperonin"/>
    <property type="match status" value="1"/>
</dbReference>
<reference evidence="3" key="1">
    <citation type="submission" date="2008-03" db="EMBL/GenBank/DDBJ databases">
        <title>Fish emulsion and liquid swine manure: model systems for development of organic amendments as fertilizers with disease suppressive properties.</title>
        <authorList>
            <person name="Lazarovits G."/>
            <person name="Abbasi P.A."/>
            <person name="Conn K.L."/>
            <person name="Hill J.E."/>
            <person name="Hemmingsen S.M."/>
        </authorList>
    </citation>
    <scope>NUCLEOTIDE SEQUENCE</scope>
</reference>
<dbReference type="GO" id="GO:0140662">
    <property type="term" value="F:ATP-dependent protein folding chaperone"/>
    <property type="evidence" value="ECO:0007669"/>
    <property type="project" value="InterPro"/>
</dbReference>
<evidence type="ECO:0000313" key="3">
    <source>
        <dbReference type="EMBL" id="ACC65125.1"/>
    </source>
</evidence>
<evidence type="ECO:0000256" key="1">
    <source>
        <dbReference type="ARBA" id="ARBA00006607"/>
    </source>
</evidence>
<dbReference type="PANTHER" id="PTHR45633">
    <property type="entry name" value="60 KDA HEAT SHOCK PROTEIN, MITOCHONDRIAL"/>
    <property type="match status" value="1"/>
</dbReference>
<name>B2YJI5_9BACT</name>
<organism evidence="3">
    <name type="scientific">uncultured soil bacterium</name>
    <dbReference type="NCBI Taxonomy" id="164851"/>
    <lineage>
        <taxon>Bacteria</taxon>
        <taxon>environmental samples</taxon>
    </lineage>
</organism>
<dbReference type="InterPro" id="IPR027409">
    <property type="entry name" value="GroEL-like_apical_dom_sf"/>
</dbReference>
<dbReference type="SUPFAM" id="SSF54849">
    <property type="entry name" value="GroEL-intermediate domain like"/>
    <property type="match status" value="1"/>
</dbReference>
<dbReference type="Gene3D" id="3.50.7.10">
    <property type="entry name" value="GroEL"/>
    <property type="match status" value="1"/>
</dbReference>